<dbReference type="Pfam" id="PF00962">
    <property type="entry name" value="A_deaminase"/>
    <property type="match status" value="1"/>
</dbReference>
<dbReference type="PANTHER" id="PTHR43114">
    <property type="entry name" value="ADENINE DEAMINASE"/>
    <property type="match status" value="1"/>
</dbReference>
<dbReference type="InterPro" id="IPR001365">
    <property type="entry name" value="A_deaminase_dom"/>
</dbReference>
<keyword evidence="9" id="KW-1185">Reference proteome</keyword>
<dbReference type="GO" id="GO:0046872">
    <property type="term" value="F:metal ion binding"/>
    <property type="evidence" value="ECO:0007669"/>
    <property type="project" value="UniProtKB-KW"/>
</dbReference>
<dbReference type="PANTHER" id="PTHR43114:SF6">
    <property type="entry name" value="ADENINE DEAMINASE"/>
    <property type="match status" value="1"/>
</dbReference>
<protein>
    <submittedName>
        <fullName evidence="8">Adenosine deaminase</fullName>
    </submittedName>
</protein>
<organism evidence="8 9">
    <name type="scientific">Dictyobacter kobayashii</name>
    <dbReference type="NCBI Taxonomy" id="2014872"/>
    <lineage>
        <taxon>Bacteria</taxon>
        <taxon>Bacillati</taxon>
        <taxon>Chloroflexota</taxon>
        <taxon>Ktedonobacteria</taxon>
        <taxon>Ktedonobacterales</taxon>
        <taxon>Dictyobacteraceae</taxon>
        <taxon>Dictyobacter</taxon>
    </lineage>
</organism>
<dbReference type="RefSeq" id="WP_126550341.1">
    <property type="nucleotide sequence ID" value="NZ_BIFS01000001.1"/>
</dbReference>
<dbReference type="GO" id="GO:0016814">
    <property type="term" value="F:hydrolase activity, acting on carbon-nitrogen (but not peptide) bonds, in cyclic amidines"/>
    <property type="evidence" value="ECO:0007669"/>
    <property type="project" value="UniProtKB-ARBA"/>
</dbReference>
<dbReference type="EMBL" id="BIFS01000001">
    <property type="protein sequence ID" value="GCE18789.1"/>
    <property type="molecule type" value="Genomic_DNA"/>
</dbReference>
<dbReference type="Proteomes" id="UP000287188">
    <property type="component" value="Unassembled WGS sequence"/>
</dbReference>
<evidence type="ECO:0000313" key="8">
    <source>
        <dbReference type="EMBL" id="GCE18789.1"/>
    </source>
</evidence>
<feature type="compositionally biased region" description="Basic and acidic residues" evidence="6">
    <location>
        <begin position="408"/>
        <end position="420"/>
    </location>
</feature>
<evidence type="ECO:0000256" key="3">
    <source>
        <dbReference type="ARBA" id="ARBA00022723"/>
    </source>
</evidence>
<dbReference type="SUPFAM" id="SSF51556">
    <property type="entry name" value="Metallo-dependent hydrolases"/>
    <property type="match status" value="1"/>
</dbReference>
<gene>
    <name evidence="8" type="ORF">KDK_25890</name>
</gene>
<keyword evidence="5" id="KW-0862">Zinc</keyword>
<feature type="region of interest" description="Disordered" evidence="6">
    <location>
        <begin position="399"/>
        <end position="420"/>
    </location>
</feature>
<dbReference type="InterPro" id="IPR006330">
    <property type="entry name" value="Ado/ade_deaminase"/>
</dbReference>
<evidence type="ECO:0000256" key="6">
    <source>
        <dbReference type="SAM" id="MobiDB-lite"/>
    </source>
</evidence>
<dbReference type="AlphaFoldDB" id="A0A402AI66"/>
<comment type="cofactor">
    <cofactor evidence="1">
        <name>Zn(2+)</name>
        <dbReference type="ChEBI" id="CHEBI:29105"/>
    </cofactor>
</comment>
<dbReference type="InterPro" id="IPR032466">
    <property type="entry name" value="Metal_Hydrolase"/>
</dbReference>
<comment type="similarity">
    <text evidence="2">Belongs to the metallo-dependent hydrolases superfamily. Adenosine and AMP deaminases family.</text>
</comment>
<evidence type="ECO:0000256" key="1">
    <source>
        <dbReference type="ARBA" id="ARBA00001947"/>
    </source>
</evidence>
<keyword evidence="4" id="KW-0378">Hydrolase</keyword>
<sequence>MQKTDQDPVDPDKLTQREKIKRLPKADLHVHLEGSIRPQTLLSLGRKNNIKLHFSDVESLKEQNQFANFSQFMKRVDDYASVLCKPEDFTQVTRELGLDAKEENIRYIEVTFSPGMYTGLYQQKKQLDFPVLMDAIITGAEEAKKACGVEMRFILDHDRDFNNYAVPTDVSRSIEYYQTIAEWCKKERDGERGKKFVVALGLAGHERGDNMASIFQSVIKSEITTDIPFIFHAGEKLDDKSNLYYISVEDAMEMLLLHSETPFPRRIGHGISSIKKDNLIENLKLGKFMLEICLTSNIKTQRVPDITEHPLRNFWDRGVLLTLNTDDPGIFGTTLTKEYQLAFDYLGFTINDLARMSLTAIQNSFLPADQKKQMEKSFADEFAELQVEPTPLIKLPIIDDEGGPMLSRVERSENKEPVHS</sequence>
<name>A0A402AI66_9CHLR</name>
<accession>A0A402AI66</accession>
<dbReference type="NCBIfam" id="TIGR01430">
    <property type="entry name" value="aden_deam"/>
    <property type="match status" value="1"/>
</dbReference>
<evidence type="ECO:0000256" key="4">
    <source>
        <dbReference type="ARBA" id="ARBA00022801"/>
    </source>
</evidence>
<evidence type="ECO:0000256" key="5">
    <source>
        <dbReference type="ARBA" id="ARBA00022833"/>
    </source>
</evidence>
<comment type="caution">
    <text evidence="8">The sequence shown here is derived from an EMBL/GenBank/DDBJ whole genome shotgun (WGS) entry which is preliminary data.</text>
</comment>
<reference evidence="9" key="1">
    <citation type="submission" date="2018-12" db="EMBL/GenBank/DDBJ databases">
        <title>Tengunoibacter tsumagoiensis gen. nov., sp. nov., Dictyobacter kobayashii sp. nov., D. alpinus sp. nov., and D. joshuensis sp. nov. and description of Dictyobacteraceae fam. nov. within the order Ktedonobacterales isolated from Tengu-no-mugimeshi.</title>
        <authorList>
            <person name="Wang C.M."/>
            <person name="Zheng Y."/>
            <person name="Sakai Y."/>
            <person name="Toyoda A."/>
            <person name="Minakuchi Y."/>
            <person name="Abe K."/>
            <person name="Yokota A."/>
            <person name="Yabe S."/>
        </authorList>
    </citation>
    <scope>NUCLEOTIDE SEQUENCE [LARGE SCALE GENOMIC DNA]</scope>
    <source>
        <strain evidence="9">Uno11</strain>
    </source>
</reference>
<evidence type="ECO:0000259" key="7">
    <source>
        <dbReference type="Pfam" id="PF00962"/>
    </source>
</evidence>
<keyword evidence="3" id="KW-0479">Metal-binding</keyword>
<evidence type="ECO:0000313" key="9">
    <source>
        <dbReference type="Proteomes" id="UP000287188"/>
    </source>
</evidence>
<dbReference type="Gene3D" id="3.20.20.140">
    <property type="entry name" value="Metal-dependent hydrolases"/>
    <property type="match status" value="1"/>
</dbReference>
<evidence type="ECO:0000256" key="2">
    <source>
        <dbReference type="ARBA" id="ARBA00006676"/>
    </source>
</evidence>
<proteinExistence type="inferred from homology"/>
<dbReference type="GO" id="GO:0019239">
    <property type="term" value="F:deaminase activity"/>
    <property type="evidence" value="ECO:0007669"/>
    <property type="project" value="InterPro"/>
</dbReference>
<dbReference type="OrthoDB" id="9779574at2"/>
<feature type="domain" description="Adenosine deaminase" evidence="7">
    <location>
        <begin position="24"/>
        <end position="376"/>
    </location>
</feature>